<evidence type="ECO:0000256" key="1">
    <source>
        <dbReference type="SAM" id="MobiDB-lite"/>
    </source>
</evidence>
<feature type="region of interest" description="Disordered" evidence="1">
    <location>
        <begin position="45"/>
        <end position="71"/>
    </location>
</feature>
<sequence>MHSFAQKGYTEKQLSRKPVWTDMMKDTSANFFEVEKAYKTYWANHELPDEEAEGKNKEPEQKLSRRERKEQQAVMELSLDVKRYQMWRESVLPWVQDNGRIRPQAERLAIWKAQQTNITK</sequence>
<proteinExistence type="predicted"/>
<organism evidence="2 3">
    <name type="scientific">Taibaiella soli</name>
    <dbReference type="NCBI Taxonomy" id="1649169"/>
    <lineage>
        <taxon>Bacteria</taxon>
        <taxon>Pseudomonadati</taxon>
        <taxon>Bacteroidota</taxon>
        <taxon>Chitinophagia</taxon>
        <taxon>Chitinophagales</taxon>
        <taxon>Chitinophagaceae</taxon>
        <taxon>Taibaiella</taxon>
    </lineage>
</organism>
<dbReference type="Proteomes" id="UP000248745">
    <property type="component" value="Unassembled WGS sequence"/>
</dbReference>
<evidence type="ECO:0000313" key="3">
    <source>
        <dbReference type="Proteomes" id="UP000248745"/>
    </source>
</evidence>
<keyword evidence="3" id="KW-1185">Reference proteome</keyword>
<comment type="caution">
    <text evidence="2">The sequence shown here is derived from an EMBL/GenBank/DDBJ whole genome shotgun (WGS) entry which is preliminary data.</text>
</comment>
<protein>
    <submittedName>
        <fullName evidence="2">Uncharacterized protein</fullName>
    </submittedName>
</protein>
<accession>A0A2W2AX31</accession>
<reference evidence="2 3" key="1">
    <citation type="submission" date="2018-06" db="EMBL/GenBank/DDBJ databases">
        <title>Mucibacter soli gen. nov., sp. nov., a new member of the family Chitinophagaceae producing mucin.</title>
        <authorList>
            <person name="Kim M.-K."/>
            <person name="Park S."/>
            <person name="Kim T.-S."/>
            <person name="Joung Y."/>
            <person name="Han J.-H."/>
            <person name="Kim S.B."/>
        </authorList>
    </citation>
    <scope>NUCLEOTIDE SEQUENCE [LARGE SCALE GENOMIC DNA]</scope>
    <source>
        <strain evidence="2 3">R1-15</strain>
    </source>
</reference>
<name>A0A2W2AX31_9BACT</name>
<dbReference type="EMBL" id="QKTW01000017">
    <property type="protein sequence ID" value="PZF72534.1"/>
    <property type="molecule type" value="Genomic_DNA"/>
</dbReference>
<feature type="compositionally biased region" description="Basic and acidic residues" evidence="1">
    <location>
        <begin position="53"/>
        <end position="71"/>
    </location>
</feature>
<gene>
    <name evidence="2" type="ORF">DN068_11760</name>
</gene>
<dbReference type="AlphaFoldDB" id="A0A2W2AX31"/>
<evidence type="ECO:0000313" key="2">
    <source>
        <dbReference type="EMBL" id="PZF72534.1"/>
    </source>
</evidence>